<gene>
    <name evidence="1" type="ORF">SFRICE_026923</name>
</gene>
<protein>
    <submittedName>
        <fullName evidence="1">SFRICE_026923</fullName>
    </submittedName>
</protein>
<reference evidence="1" key="1">
    <citation type="submission" date="2016-07" db="EMBL/GenBank/DDBJ databases">
        <authorList>
            <person name="Bretaudeau A."/>
        </authorList>
    </citation>
    <scope>NUCLEOTIDE SEQUENCE</scope>
    <source>
        <strain evidence="1">Rice</strain>
        <tissue evidence="1">Whole body</tissue>
    </source>
</reference>
<name>A0A2H1VMS6_SPOFR</name>
<sequence length="296" mass="32649">MSSNTLLDPGMEPETPCPADALATTRQKRQGENFPMTSLALGEVKVSVRFLLTKNHPVPTPAFRVGAPVNPLGSPQLLRRKDKQRWAYLMFFFKGDNHPMPSLALGEARGSPVPISACRARAPTDHLMSSNRRRPWTLETPEPLQVRCLLGVRNLRIIGESAIGKGGNWVSVNLIHTTKHNASAISHQISARPWYHSGRAGPSGKARGSVRLLLTKNHPVPTPAFRAGAPTDHLMVSNRGRPWTLETPKALQVRYRPFGDTSPPETCYATLLWMRLASNNHIHWYTKLSTGGNGLS</sequence>
<organism evidence="1">
    <name type="scientific">Spodoptera frugiperda</name>
    <name type="common">Fall armyworm</name>
    <dbReference type="NCBI Taxonomy" id="7108"/>
    <lineage>
        <taxon>Eukaryota</taxon>
        <taxon>Metazoa</taxon>
        <taxon>Ecdysozoa</taxon>
        <taxon>Arthropoda</taxon>
        <taxon>Hexapoda</taxon>
        <taxon>Insecta</taxon>
        <taxon>Pterygota</taxon>
        <taxon>Neoptera</taxon>
        <taxon>Endopterygota</taxon>
        <taxon>Lepidoptera</taxon>
        <taxon>Glossata</taxon>
        <taxon>Ditrysia</taxon>
        <taxon>Noctuoidea</taxon>
        <taxon>Noctuidae</taxon>
        <taxon>Amphipyrinae</taxon>
        <taxon>Spodoptera</taxon>
    </lineage>
</organism>
<dbReference type="EMBL" id="ODYU01003248">
    <property type="protein sequence ID" value="SOQ41752.1"/>
    <property type="molecule type" value="Genomic_DNA"/>
</dbReference>
<dbReference type="AlphaFoldDB" id="A0A2H1VMS6"/>
<proteinExistence type="predicted"/>
<evidence type="ECO:0000313" key="1">
    <source>
        <dbReference type="EMBL" id="SOQ41752.1"/>
    </source>
</evidence>
<accession>A0A2H1VMS6</accession>